<evidence type="ECO:0000259" key="1">
    <source>
        <dbReference type="Pfam" id="PF21688"/>
    </source>
</evidence>
<dbReference type="InterPro" id="IPR028348">
    <property type="entry name" value="FAD-binding_protein"/>
</dbReference>
<evidence type="ECO:0000313" key="2">
    <source>
        <dbReference type="EMBL" id="SBV91591.1"/>
    </source>
</evidence>
<name>A0A212IWI3_9FIRM</name>
<dbReference type="SUPFAM" id="SSF51905">
    <property type="entry name" value="FAD/NAD(P)-binding domain"/>
    <property type="match status" value="1"/>
</dbReference>
<dbReference type="InterPro" id="IPR049516">
    <property type="entry name" value="FAD-depend_C"/>
</dbReference>
<dbReference type="AlphaFoldDB" id="A0A212IWI3"/>
<gene>
    <name evidence="2" type="ORF">KL86CLO1_10140</name>
</gene>
<dbReference type="EMBL" id="FLUN01000001">
    <property type="protein sequence ID" value="SBV91591.1"/>
    <property type="molecule type" value="Genomic_DNA"/>
</dbReference>
<sequence length="466" mass="51527">MNTRYDVAIIGCGTAGIFAGYELSLRNPKLKVVTLELGEDIYSRSCPIVAGKVKECIHCQVCDTMCGFGGAGAFSDGKYNFTTEFGGWLTDFMPKDEVMELINYVDTINMQHGATDQVYSTSTPEAKALEKKALEFDLHLLQARCKHLGTENNLKILQSIYEAVRQRVEYRFRTAVKSIERLGEDEGYRLHTEKGDEVDCKWLIAAPGRSGAEWFSDRCKEMGLELINNQVDVGVRVELPAKVFQHITDVVYESKLVYRTKQYGDQVRTFCMNPYGHVVAENVEGINTVNGHSYSDPKLQSENTNFALLVSNRFTAPFNQPYRYGKHIAALSNMLAGGVLVQRFGDLVGGIRTNEHRMAKSFVTPTLTAAVPGDLSLALPKRQLDDIIEMIYQLDKLAPGTANYDTLLYGAEVKFYSSRLALSGELETAMPGFFAIGDGAGVTRGLAQAGASGIKVAQVISKRLKK</sequence>
<dbReference type="Gene3D" id="3.50.50.60">
    <property type="entry name" value="FAD/NAD(P)-binding domain"/>
    <property type="match status" value="2"/>
</dbReference>
<dbReference type="PANTHER" id="PTHR43106">
    <property type="entry name" value="DEHYDROGENASE-RELATED"/>
    <property type="match status" value="1"/>
</dbReference>
<organism evidence="2">
    <name type="scientific">uncultured Eubacteriales bacterium</name>
    <dbReference type="NCBI Taxonomy" id="172733"/>
    <lineage>
        <taxon>Bacteria</taxon>
        <taxon>Bacillati</taxon>
        <taxon>Bacillota</taxon>
        <taxon>Clostridia</taxon>
        <taxon>Eubacteriales</taxon>
        <taxon>environmental samples</taxon>
    </lineage>
</organism>
<reference evidence="2" key="1">
    <citation type="submission" date="2016-04" db="EMBL/GenBank/DDBJ databases">
        <authorList>
            <person name="Evans L.H."/>
            <person name="Alamgir A."/>
            <person name="Owens N."/>
            <person name="Weber N.D."/>
            <person name="Virtaneva K."/>
            <person name="Barbian K."/>
            <person name="Babar A."/>
            <person name="Rosenke K."/>
        </authorList>
    </citation>
    <scope>NUCLEOTIDE SEQUENCE</scope>
    <source>
        <strain evidence="2">86</strain>
    </source>
</reference>
<accession>A0A212IWI3</accession>
<protein>
    <recommendedName>
        <fullName evidence="1">FAD-dependent protein C-terminal domain-containing protein</fullName>
    </recommendedName>
</protein>
<dbReference type="PIRSF" id="PIRSF038984">
    <property type="entry name" value="FAD_binding_protein"/>
    <property type="match status" value="1"/>
</dbReference>
<dbReference type="InterPro" id="IPR036188">
    <property type="entry name" value="FAD/NAD-bd_sf"/>
</dbReference>
<dbReference type="PANTHER" id="PTHR43106:SF1">
    <property type="entry name" value="DEHYDROGENASE-RELATED"/>
    <property type="match status" value="1"/>
</dbReference>
<proteinExistence type="predicted"/>
<dbReference type="Pfam" id="PF21688">
    <property type="entry name" value="FAD-depend_C"/>
    <property type="match status" value="1"/>
</dbReference>
<feature type="domain" description="FAD-dependent protein C-terminal" evidence="1">
    <location>
        <begin position="254"/>
        <end position="413"/>
    </location>
</feature>